<evidence type="ECO:0000256" key="1">
    <source>
        <dbReference type="SAM" id="Phobius"/>
    </source>
</evidence>
<proteinExistence type="predicted"/>
<keyword evidence="1" id="KW-0472">Membrane</keyword>
<keyword evidence="1" id="KW-0812">Transmembrane</keyword>
<keyword evidence="3" id="KW-1185">Reference proteome</keyword>
<accession>A0A433SW75</accession>
<comment type="caution">
    <text evidence="2">The sequence shown here is derived from an EMBL/GenBank/DDBJ whole genome shotgun (WGS) entry which is preliminary data.</text>
</comment>
<sequence length="272" mass="30626">MGLDLTYATGSPEEHRAKATPLHLTRFWASLFSSVHVLPALLISASILLRHVCLGRPTFRLPCRYLAISREMSNSYLTFLTIVALKEVTVAHGQGFAFSTELSYWQLSSGMRGLFRSEMELLKNTVLLSGGPSQPRIHTIWINSQSFLVNHQDVEKTISEFMLDNQIRGVGSVEFNSGRYVQGCCPQLTFYSAIDSLPNINGVRKYLVHFEKEGKYQYVPFSLCAGQDKYGDHGHCFQGTTVLNLLAYETERSPPVSFDQFEIPTYCGCVQY</sequence>
<dbReference type="SUPFAM" id="SSF57501">
    <property type="entry name" value="Cystine-knot cytokines"/>
    <property type="match status" value="1"/>
</dbReference>
<dbReference type="Proteomes" id="UP000271974">
    <property type="component" value="Unassembled WGS sequence"/>
</dbReference>
<reference evidence="2 3" key="1">
    <citation type="submission" date="2019-01" db="EMBL/GenBank/DDBJ databases">
        <title>A draft genome assembly of the solar-powered sea slug Elysia chlorotica.</title>
        <authorList>
            <person name="Cai H."/>
            <person name="Li Q."/>
            <person name="Fang X."/>
            <person name="Li J."/>
            <person name="Curtis N.E."/>
            <person name="Altenburger A."/>
            <person name="Shibata T."/>
            <person name="Feng M."/>
            <person name="Maeda T."/>
            <person name="Schwartz J.A."/>
            <person name="Shigenobu S."/>
            <person name="Lundholm N."/>
            <person name="Nishiyama T."/>
            <person name="Yang H."/>
            <person name="Hasebe M."/>
            <person name="Li S."/>
            <person name="Pierce S.K."/>
            <person name="Wang J."/>
        </authorList>
    </citation>
    <scope>NUCLEOTIDE SEQUENCE [LARGE SCALE GENOMIC DNA]</scope>
    <source>
        <strain evidence="2">EC2010</strain>
        <tissue evidence="2">Whole organism of an adult</tissue>
    </source>
</reference>
<organism evidence="2 3">
    <name type="scientific">Elysia chlorotica</name>
    <name type="common">Eastern emerald elysia</name>
    <name type="synonym">Sea slug</name>
    <dbReference type="NCBI Taxonomy" id="188477"/>
    <lineage>
        <taxon>Eukaryota</taxon>
        <taxon>Metazoa</taxon>
        <taxon>Spiralia</taxon>
        <taxon>Lophotrochozoa</taxon>
        <taxon>Mollusca</taxon>
        <taxon>Gastropoda</taxon>
        <taxon>Heterobranchia</taxon>
        <taxon>Euthyneura</taxon>
        <taxon>Panpulmonata</taxon>
        <taxon>Sacoglossa</taxon>
        <taxon>Placobranchoidea</taxon>
        <taxon>Plakobranchidae</taxon>
        <taxon>Elysia</taxon>
    </lineage>
</organism>
<keyword evidence="1" id="KW-1133">Transmembrane helix</keyword>
<gene>
    <name evidence="2" type="ORF">EGW08_018700</name>
</gene>
<feature type="transmembrane region" description="Helical" evidence="1">
    <location>
        <begin position="27"/>
        <end position="49"/>
    </location>
</feature>
<dbReference type="EMBL" id="RQTK01000926">
    <property type="protein sequence ID" value="RUS73542.1"/>
    <property type="molecule type" value="Genomic_DNA"/>
</dbReference>
<evidence type="ECO:0000313" key="3">
    <source>
        <dbReference type="Proteomes" id="UP000271974"/>
    </source>
</evidence>
<protein>
    <submittedName>
        <fullName evidence="2">Uncharacterized protein</fullName>
    </submittedName>
</protein>
<dbReference type="InterPro" id="IPR029034">
    <property type="entry name" value="Cystine-knot_cytokine"/>
</dbReference>
<name>A0A433SW75_ELYCH</name>
<dbReference type="AlphaFoldDB" id="A0A433SW75"/>
<evidence type="ECO:0000313" key="2">
    <source>
        <dbReference type="EMBL" id="RUS73542.1"/>
    </source>
</evidence>
<dbReference type="OrthoDB" id="6134903at2759"/>